<evidence type="ECO:0000256" key="1">
    <source>
        <dbReference type="SAM" id="MobiDB-lite"/>
    </source>
</evidence>
<gene>
    <name evidence="3" type="primary">LOC111593537</name>
</gene>
<organism evidence="2 3">
    <name type="scientific">Drosophila hydei</name>
    <name type="common">Fruit fly</name>
    <dbReference type="NCBI Taxonomy" id="7224"/>
    <lineage>
        <taxon>Eukaryota</taxon>
        <taxon>Metazoa</taxon>
        <taxon>Ecdysozoa</taxon>
        <taxon>Arthropoda</taxon>
        <taxon>Hexapoda</taxon>
        <taxon>Insecta</taxon>
        <taxon>Pterygota</taxon>
        <taxon>Neoptera</taxon>
        <taxon>Endopterygota</taxon>
        <taxon>Diptera</taxon>
        <taxon>Brachycera</taxon>
        <taxon>Muscomorpha</taxon>
        <taxon>Ephydroidea</taxon>
        <taxon>Drosophilidae</taxon>
        <taxon>Drosophila</taxon>
    </lineage>
</organism>
<dbReference type="GeneID" id="111593537"/>
<feature type="compositionally biased region" description="Basic residues" evidence="1">
    <location>
        <begin position="144"/>
        <end position="156"/>
    </location>
</feature>
<dbReference type="Proteomes" id="UP000504633">
    <property type="component" value="Unplaced"/>
</dbReference>
<protein>
    <submittedName>
        <fullName evidence="3">Uncharacterized protein LOC111593537</fullName>
    </submittedName>
</protein>
<reference evidence="3" key="1">
    <citation type="submission" date="2025-08" db="UniProtKB">
        <authorList>
            <consortium name="RefSeq"/>
        </authorList>
    </citation>
    <scope>IDENTIFICATION</scope>
    <source>
        <strain evidence="3">15085-1641.00</strain>
        <tissue evidence="3">Whole body</tissue>
    </source>
</reference>
<feature type="region of interest" description="Disordered" evidence="1">
    <location>
        <begin position="136"/>
        <end position="156"/>
    </location>
</feature>
<sequence>MDSLALEVGDCVIIQILHSGHGREEGSEGVEAAAVPKTCVIWLACSKKLNYIDHTVRDLEKGTAITKLKLRSNITNKDALSVIDKLAEEFTTNHLTLTKIGVVDHQYFMEKIYDGIMENIRNYEEYLMGVEVAYHTPTKQHPSNQRHSRHSTGSRK</sequence>
<evidence type="ECO:0000313" key="3">
    <source>
        <dbReference type="RefSeq" id="XP_030080394.1"/>
    </source>
</evidence>
<accession>A0A6J2SWY8</accession>
<dbReference type="RefSeq" id="XP_030080394.1">
    <property type="nucleotide sequence ID" value="XM_030224534.1"/>
</dbReference>
<dbReference type="AlphaFoldDB" id="A0A6J2SWY8"/>
<evidence type="ECO:0000313" key="2">
    <source>
        <dbReference type="Proteomes" id="UP000504633"/>
    </source>
</evidence>
<proteinExistence type="predicted"/>
<dbReference type="KEGG" id="dhe:111593537"/>
<keyword evidence="2" id="KW-1185">Reference proteome</keyword>
<name>A0A6J2SWY8_DROHY</name>